<evidence type="ECO:0000256" key="8">
    <source>
        <dbReference type="ARBA" id="ARBA00023002"/>
    </source>
</evidence>
<dbReference type="GO" id="GO:0046872">
    <property type="term" value="F:metal ion binding"/>
    <property type="evidence" value="ECO:0007669"/>
    <property type="project" value="UniProtKB-KW"/>
</dbReference>
<evidence type="ECO:0000259" key="14">
    <source>
        <dbReference type="PROSITE" id="PS51379"/>
    </source>
</evidence>
<dbReference type="GO" id="GO:0051539">
    <property type="term" value="F:4 iron, 4 sulfur cluster binding"/>
    <property type="evidence" value="ECO:0007669"/>
    <property type="project" value="UniProtKB-UniRule"/>
</dbReference>
<evidence type="ECO:0000313" key="15">
    <source>
        <dbReference type="EMBL" id="TNJ37917.1"/>
    </source>
</evidence>
<accession>A0A5C4S474</accession>
<dbReference type="InterPro" id="IPR017896">
    <property type="entry name" value="4Fe4S_Fe-S-bd"/>
</dbReference>
<dbReference type="RefSeq" id="WP_068868295.1">
    <property type="nucleotide sequence ID" value="NZ_VDCI01000001.1"/>
</dbReference>
<evidence type="ECO:0000256" key="7">
    <source>
        <dbReference type="ARBA" id="ARBA00022982"/>
    </source>
</evidence>
<keyword evidence="8 12" id="KW-0560">Oxidoreductase</keyword>
<keyword evidence="9 12" id="KW-0408">Iron</keyword>
<dbReference type="Pfam" id="PF21162">
    <property type="entry name" value="ETFQO_UQ-bd"/>
    <property type="match status" value="1"/>
</dbReference>
<evidence type="ECO:0000256" key="1">
    <source>
        <dbReference type="ARBA" id="ARBA00001974"/>
    </source>
</evidence>
<keyword evidence="4 12" id="KW-0285">Flavoprotein</keyword>
<evidence type="ECO:0000313" key="16">
    <source>
        <dbReference type="Proteomes" id="UP000309544"/>
    </source>
</evidence>
<proteinExistence type="predicted"/>
<dbReference type="InterPro" id="IPR036188">
    <property type="entry name" value="FAD/NAD-bd_sf"/>
</dbReference>
<keyword evidence="5 12" id="KW-0479">Metal-binding</keyword>
<keyword evidence="10 12" id="KW-0411">Iron-sulfur</keyword>
<evidence type="ECO:0000256" key="6">
    <source>
        <dbReference type="ARBA" id="ARBA00022827"/>
    </source>
</evidence>
<comment type="cofactor">
    <cofactor evidence="1 12">
        <name>FAD</name>
        <dbReference type="ChEBI" id="CHEBI:57692"/>
    </cofactor>
</comment>
<gene>
    <name evidence="15" type="ORF">FGF68_01700</name>
</gene>
<dbReference type="PANTHER" id="PTHR10617:SF107">
    <property type="entry name" value="ELECTRON TRANSFER FLAVOPROTEIN-UBIQUINONE OXIDOREDUCTASE, MITOCHONDRIAL"/>
    <property type="match status" value="1"/>
</dbReference>
<keyword evidence="6 12" id="KW-0274">FAD</keyword>
<dbReference type="Gene3D" id="3.50.50.60">
    <property type="entry name" value="FAD/NAD(P)-binding domain"/>
    <property type="match status" value="1"/>
</dbReference>
<evidence type="ECO:0000256" key="12">
    <source>
        <dbReference type="RuleBase" id="RU366068"/>
    </source>
</evidence>
<evidence type="ECO:0000256" key="2">
    <source>
        <dbReference type="ARBA" id="ARBA00002819"/>
    </source>
</evidence>
<feature type="region of interest" description="Disordered" evidence="13">
    <location>
        <begin position="419"/>
        <end position="442"/>
    </location>
</feature>
<comment type="catalytic activity">
    <reaction evidence="12">
        <text>a ubiquinone + reduced [electron-transfer flavoprotein] = a ubiquinol + oxidized [electron-transfer flavoprotein] + H(+)</text>
        <dbReference type="Rhea" id="RHEA:24052"/>
        <dbReference type="Rhea" id="RHEA-COMP:9565"/>
        <dbReference type="Rhea" id="RHEA-COMP:9566"/>
        <dbReference type="Rhea" id="RHEA-COMP:10685"/>
        <dbReference type="Rhea" id="RHEA-COMP:10686"/>
        <dbReference type="ChEBI" id="CHEBI:15378"/>
        <dbReference type="ChEBI" id="CHEBI:16389"/>
        <dbReference type="ChEBI" id="CHEBI:17976"/>
        <dbReference type="ChEBI" id="CHEBI:57692"/>
        <dbReference type="ChEBI" id="CHEBI:58307"/>
        <dbReference type="EC" id="1.5.5.1"/>
    </reaction>
</comment>
<sequence length="543" mass="58987">MDQERESLDFDIVFVGAGPANLSAAIRLQQLIKKHNATAASPLEAEVAILEKSRNPGGHLLSGAVIEPDLLSTLLPDSTSHLQKETTTVSQESIWFLTRQRRFALPFIPEPLRNNDNIIVSLSELGRALSAEAERLDIPILDSTAATIPVIEEARLQAVITDAKGTGRDGSPKPGADPGMRINAKTFVIGEGARGSMTRQLSAAFNLHAEAPETQRYETGVKEVWEVPAGRIKAGELHHTFGYPLPTSTYGGGWVYAMTATRVSTGFVTSIEPQAPLVDPHGNLQLFKAHPFVSRILDGGRPLEYGAKTITSGGWNAMPKLYGPGFLLVGESAGLLDLKRLKGVHLALRSGIMAAETLFACLQRNDFSVAALSDYRERIVNSSIHEVLLDSRDYRKGFDDGLYKGLLKAGLKLSIPGISGSKPHTPRQIPPPQPPKDSPNYLSKEDALYLSGTSHEEDQPCHLLITRKDLFEVCSTTCMETYGNPCQYFCPAGVYDIDTEARPVLKLNPSNCLHCKTCEIIDPCSVITWIPPEGGGGPDYKLS</sequence>
<keyword evidence="7 12" id="KW-0249">Electron transport</keyword>
<dbReference type="SUPFAM" id="SSF54373">
    <property type="entry name" value="FAD-linked reductases, C-terminal domain"/>
    <property type="match status" value="1"/>
</dbReference>
<comment type="function">
    <text evidence="2 12">Accepts electrons from ETF and reduces ubiquinone.</text>
</comment>
<reference evidence="15 16" key="1">
    <citation type="submission" date="2019-05" db="EMBL/GenBank/DDBJ databases">
        <title>Draft Whole-Genome sequence of the green sulfur bacterium Prosthecochloris vibrioformis DSM 260.</title>
        <authorList>
            <person name="Meyer T.E."/>
            <person name="Kyndt J.A."/>
        </authorList>
    </citation>
    <scope>NUCLEOTIDE SEQUENCE [LARGE SCALE GENOMIC DNA]</scope>
    <source>
        <strain evidence="15 16">DSM 260</strain>
    </source>
</reference>
<evidence type="ECO:0000256" key="4">
    <source>
        <dbReference type="ARBA" id="ARBA00022630"/>
    </source>
</evidence>
<evidence type="ECO:0000256" key="3">
    <source>
        <dbReference type="ARBA" id="ARBA00022448"/>
    </source>
</evidence>
<feature type="compositionally biased region" description="Pro residues" evidence="13">
    <location>
        <begin position="428"/>
        <end position="437"/>
    </location>
</feature>
<dbReference type="Gene3D" id="3.30.9.90">
    <property type="match status" value="1"/>
</dbReference>
<organism evidence="15 16">
    <name type="scientific">Prosthecochloris vibrioformis</name>
    <name type="common">Chlorobium vibrioforme</name>
    <dbReference type="NCBI Taxonomy" id="1098"/>
    <lineage>
        <taxon>Bacteria</taxon>
        <taxon>Pseudomonadati</taxon>
        <taxon>Chlorobiota</taxon>
        <taxon>Chlorobiia</taxon>
        <taxon>Chlorobiales</taxon>
        <taxon>Chlorobiaceae</taxon>
        <taxon>Prosthecochloris</taxon>
    </lineage>
</organism>
<keyword evidence="11 12" id="KW-0830">Ubiquinone</keyword>
<dbReference type="GO" id="GO:0004174">
    <property type="term" value="F:electron-transferring-flavoprotein dehydrogenase activity"/>
    <property type="evidence" value="ECO:0007669"/>
    <property type="project" value="UniProtKB-UniRule"/>
</dbReference>
<dbReference type="PANTHER" id="PTHR10617">
    <property type="entry name" value="ELECTRON TRANSFER FLAVOPROTEIN-UBIQUINONE OXIDOREDUCTASE"/>
    <property type="match status" value="1"/>
</dbReference>
<comment type="caution">
    <text evidence="15">The sequence shown here is derived from an EMBL/GenBank/DDBJ whole genome shotgun (WGS) entry which is preliminary data.</text>
</comment>
<protein>
    <recommendedName>
        <fullName evidence="12">Electron transfer flavoprotein-ubiquinone oxidoreductase</fullName>
        <shortName evidence="12">ETF-QO</shortName>
        <ecNumber evidence="12">1.5.5.1</ecNumber>
    </recommendedName>
</protein>
<dbReference type="SUPFAM" id="SSF51905">
    <property type="entry name" value="FAD/NAD(P)-binding domain"/>
    <property type="match status" value="1"/>
</dbReference>
<dbReference type="InterPro" id="IPR007859">
    <property type="entry name" value="ETF-QO/FixX_C"/>
</dbReference>
<evidence type="ECO:0000256" key="5">
    <source>
        <dbReference type="ARBA" id="ARBA00022723"/>
    </source>
</evidence>
<name>A0A5C4S474_PROVB</name>
<dbReference type="PROSITE" id="PS51379">
    <property type="entry name" value="4FE4S_FER_2"/>
    <property type="match status" value="1"/>
</dbReference>
<keyword evidence="3 12" id="KW-0813">Transport</keyword>
<evidence type="ECO:0000256" key="13">
    <source>
        <dbReference type="SAM" id="MobiDB-lite"/>
    </source>
</evidence>
<evidence type="ECO:0000256" key="11">
    <source>
        <dbReference type="ARBA" id="ARBA00023075"/>
    </source>
</evidence>
<dbReference type="AlphaFoldDB" id="A0A5C4S474"/>
<dbReference type="Gene3D" id="3.30.70.20">
    <property type="match status" value="1"/>
</dbReference>
<dbReference type="Proteomes" id="UP000309544">
    <property type="component" value="Unassembled WGS sequence"/>
</dbReference>
<dbReference type="Pfam" id="PF05187">
    <property type="entry name" value="Fer4_ETF_QO"/>
    <property type="match status" value="1"/>
</dbReference>
<dbReference type="InterPro" id="IPR049398">
    <property type="entry name" value="ETF-QO/FixC_UQ-bd"/>
</dbReference>
<evidence type="ECO:0000256" key="9">
    <source>
        <dbReference type="ARBA" id="ARBA00023004"/>
    </source>
</evidence>
<comment type="cofactor">
    <cofactor evidence="12">
        <name>[4Fe-4S] cluster</name>
        <dbReference type="ChEBI" id="CHEBI:49883"/>
    </cofactor>
    <text evidence="12">Binds 1 [4Fe-4S] cluster.</text>
</comment>
<dbReference type="EMBL" id="VDCI01000001">
    <property type="protein sequence ID" value="TNJ37917.1"/>
    <property type="molecule type" value="Genomic_DNA"/>
</dbReference>
<evidence type="ECO:0000256" key="10">
    <source>
        <dbReference type="ARBA" id="ARBA00023014"/>
    </source>
</evidence>
<dbReference type="EC" id="1.5.5.1" evidence="12"/>
<keyword evidence="16" id="KW-1185">Reference proteome</keyword>
<dbReference type="SUPFAM" id="SSF54862">
    <property type="entry name" value="4Fe-4S ferredoxins"/>
    <property type="match status" value="1"/>
</dbReference>
<feature type="domain" description="4Fe-4S ferredoxin-type" evidence="14">
    <location>
        <begin position="503"/>
        <end position="532"/>
    </location>
</feature>
<dbReference type="InterPro" id="IPR040156">
    <property type="entry name" value="ETF-QO"/>
</dbReference>